<feature type="compositionally biased region" description="Basic residues" evidence="1">
    <location>
        <begin position="20"/>
        <end position="34"/>
    </location>
</feature>
<feature type="compositionally biased region" description="Pro residues" evidence="1">
    <location>
        <begin position="38"/>
        <end position="51"/>
    </location>
</feature>
<evidence type="ECO:0000256" key="1">
    <source>
        <dbReference type="SAM" id="MobiDB-lite"/>
    </source>
</evidence>
<evidence type="ECO:0000313" key="2">
    <source>
        <dbReference type="EMBL" id="GAA1413347.1"/>
    </source>
</evidence>
<feature type="region of interest" description="Disordered" evidence="1">
    <location>
        <begin position="1"/>
        <end position="71"/>
    </location>
</feature>
<reference evidence="2 3" key="1">
    <citation type="journal article" date="2019" name="Int. J. Syst. Evol. Microbiol.">
        <title>The Global Catalogue of Microorganisms (GCM) 10K type strain sequencing project: providing services to taxonomists for standard genome sequencing and annotation.</title>
        <authorList>
            <consortium name="The Broad Institute Genomics Platform"/>
            <consortium name="The Broad Institute Genome Sequencing Center for Infectious Disease"/>
            <person name="Wu L."/>
            <person name="Ma J."/>
        </authorList>
    </citation>
    <scope>NUCLEOTIDE SEQUENCE [LARGE SCALE GENOMIC DNA]</scope>
    <source>
        <strain evidence="2 3">JCM 12393</strain>
    </source>
</reference>
<organism evidence="2 3">
    <name type="scientific">Kitasatospora putterlickiae</name>
    <dbReference type="NCBI Taxonomy" id="221725"/>
    <lineage>
        <taxon>Bacteria</taxon>
        <taxon>Bacillati</taxon>
        <taxon>Actinomycetota</taxon>
        <taxon>Actinomycetes</taxon>
        <taxon>Kitasatosporales</taxon>
        <taxon>Streptomycetaceae</taxon>
        <taxon>Kitasatospora</taxon>
    </lineage>
</organism>
<evidence type="ECO:0000313" key="3">
    <source>
        <dbReference type="Proteomes" id="UP001499863"/>
    </source>
</evidence>
<accession>A0ABN1YH42</accession>
<proteinExistence type="predicted"/>
<dbReference type="Proteomes" id="UP001499863">
    <property type="component" value="Unassembled WGS sequence"/>
</dbReference>
<gene>
    <name evidence="2" type="ORF">GCM10009639_66410</name>
</gene>
<name>A0ABN1YH42_9ACTN</name>
<sequence length="91" mass="9664">MRRAPAARGGARAISSAPARPHRRDHHEHPHRGRLAAWPPPPPSPSPPSPPSRAVRADSQVVYGPTRSGGVRSCAYRGNVGSAFRGGYTLV</sequence>
<feature type="compositionally biased region" description="Low complexity" evidence="1">
    <location>
        <begin position="1"/>
        <end position="19"/>
    </location>
</feature>
<comment type="caution">
    <text evidence="2">The sequence shown here is derived from an EMBL/GenBank/DDBJ whole genome shotgun (WGS) entry which is preliminary data.</text>
</comment>
<protein>
    <submittedName>
        <fullName evidence="2">Uncharacterized protein</fullName>
    </submittedName>
</protein>
<dbReference type="EMBL" id="BAAAKJ010000455">
    <property type="protein sequence ID" value="GAA1413347.1"/>
    <property type="molecule type" value="Genomic_DNA"/>
</dbReference>
<keyword evidence="3" id="KW-1185">Reference proteome</keyword>